<dbReference type="Proteomes" id="UP000243525">
    <property type="component" value="Unassembled WGS sequence"/>
</dbReference>
<dbReference type="InterPro" id="IPR001789">
    <property type="entry name" value="Sig_transdc_resp-reg_receiver"/>
</dbReference>
<evidence type="ECO:0000313" key="3">
    <source>
        <dbReference type="EMBL" id="PTN10640.1"/>
    </source>
</evidence>
<dbReference type="AlphaFoldDB" id="A0A2T5C6S7"/>
<evidence type="ECO:0000256" key="1">
    <source>
        <dbReference type="PROSITE-ProRule" id="PRU00169"/>
    </source>
</evidence>
<dbReference type="RefSeq" id="WP_107820732.1">
    <property type="nucleotide sequence ID" value="NZ_OY782574.1"/>
</dbReference>
<gene>
    <name evidence="3" type="ORF">C8N47_101290</name>
</gene>
<organism evidence="3 4">
    <name type="scientific">Mangrovibacterium marinum</name>
    <dbReference type="NCBI Taxonomy" id="1639118"/>
    <lineage>
        <taxon>Bacteria</taxon>
        <taxon>Pseudomonadati</taxon>
        <taxon>Bacteroidota</taxon>
        <taxon>Bacteroidia</taxon>
        <taxon>Marinilabiliales</taxon>
        <taxon>Prolixibacteraceae</taxon>
        <taxon>Mangrovibacterium</taxon>
    </lineage>
</organism>
<accession>A0A2T5C6S7</accession>
<sequence>MNIETKIRTAIIDDREDNLNVLKDFLSFLPNIDFVGGASRYPKSKKLLLDEKPDLVFLDIEMPGRNGFELLHEVREQGCTDLSVVFYTAYDQYMMQALRESAFDYLLKPFTMDELKAVVDRYVKEQEKKKTQKQLAVVNTPKGMPEMIALPTSTGIHFVDKNSIVMFQCEKDGPKEKPNWVVLENGQQRNKLRQGVTARDILSIVGTECFVLINQSTIVNLGFLATIEFKTRNCLLVPPYDWLELSVSRSQLSELRSRFDVF</sequence>
<protein>
    <submittedName>
        <fullName evidence="3">LytTR family two component transcriptional regulator</fullName>
    </submittedName>
</protein>
<dbReference type="SMART" id="SM00448">
    <property type="entry name" value="REC"/>
    <property type="match status" value="1"/>
</dbReference>
<dbReference type="EMBL" id="QAAD01000001">
    <property type="protein sequence ID" value="PTN10640.1"/>
    <property type="molecule type" value="Genomic_DNA"/>
</dbReference>
<name>A0A2T5C6S7_9BACT</name>
<dbReference type="Pfam" id="PF00072">
    <property type="entry name" value="Response_reg"/>
    <property type="match status" value="1"/>
</dbReference>
<dbReference type="OrthoDB" id="1116664at2"/>
<comment type="caution">
    <text evidence="3">The sequence shown here is derived from an EMBL/GenBank/DDBJ whole genome shotgun (WGS) entry which is preliminary data.</text>
</comment>
<dbReference type="SMART" id="SM00850">
    <property type="entry name" value="LytTR"/>
    <property type="match status" value="1"/>
</dbReference>
<reference evidence="3 4" key="1">
    <citation type="submission" date="2018-04" db="EMBL/GenBank/DDBJ databases">
        <title>Genomic Encyclopedia of Archaeal and Bacterial Type Strains, Phase II (KMG-II): from individual species to whole genera.</title>
        <authorList>
            <person name="Goeker M."/>
        </authorList>
    </citation>
    <scope>NUCLEOTIDE SEQUENCE [LARGE SCALE GENOMIC DNA]</scope>
    <source>
        <strain evidence="3 4">DSM 28823</strain>
    </source>
</reference>
<keyword evidence="4" id="KW-1185">Reference proteome</keyword>
<proteinExistence type="predicted"/>
<feature type="modified residue" description="4-aspartylphosphate" evidence="1">
    <location>
        <position position="59"/>
    </location>
</feature>
<evidence type="ECO:0000313" key="4">
    <source>
        <dbReference type="Proteomes" id="UP000243525"/>
    </source>
</evidence>
<dbReference type="InterPro" id="IPR051271">
    <property type="entry name" value="2C-system_Tx_regulators"/>
</dbReference>
<dbReference type="SUPFAM" id="SSF52172">
    <property type="entry name" value="CheY-like"/>
    <property type="match status" value="1"/>
</dbReference>
<dbReference type="GO" id="GO:0000156">
    <property type="term" value="F:phosphorelay response regulator activity"/>
    <property type="evidence" value="ECO:0007669"/>
    <property type="project" value="TreeGrafter"/>
</dbReference>
<evidence type="ECO:0000259" key="2">
    <source>
        <dbReference type="PROSITE" id="PS50110"/>
    </source>
</evidence>
<dbReference type="GO" id="GO:0003677">
    <property type="term" value="F:DNA binding"/>
    <property type="evidence" value="ECO:0007669"/>
    <property type="project" value="InterPro"/>
</dbReference>
<dbReference type="Gene3D" id="2.40.50.1020">
    <property type="entry name" value="LytTr DNA-binding domain"/>
    <property type="match status" value="1"/>
</dbReference>
<dbReference type="InterPro" id="IPR011006">
    <property type="entry name" value="CheY-like_superfamily"/>
</dbReference>
<dbReference type="PANTHER" id="PTHR45526">
    <property type="entry name" value="TRANSCRIPTIONAL REGULATORY PROTEIN DPIA"/>
    <property type="match status" value="1"/>
</dbReference>
<dbReference type="InterPro" id="IPR007492">
    <property type="entry name" value="LytTR_DNA-bd_dom"/>
</dbReference>
<dbReference type="Gene3D" id="3.40.50.2300">
    <property type="match status" value="1"/>
</dbReference>
<dbReference type="PANTHER" id="PTHR45526:SF1">
    <property type="entry name" value="TRANSCRIPTIONAL REGULATORY PROTEIN DCUR-RELATED"/>
    <property type="match status" value="1"/>
</dbReference>
<feature type="domain" description="Response regulatory" evidence="2">
    <location>
        <begin position="8"/>
        <end position="123"/>
    </location>
</feature>
<dbReference type="PROSITE" id="PS50110">
    <property type="entry name" value="RESPONSE_REGULATORY"/>
    <property type="match status" value="1"/>
</dbReference>
<keyword evidence="1" id="KW-0597">Phosphoprotein</keyword>